<evidence type="ECO:0000256" key="2">
    <source>
        <dbReference type="ARBA" id="ARBA00022490"/>
    </source>
</evidence>
<reference evidence="8 9" key="1">
    <citation type="journal article" date="2011" name="Stand. Genomic Sci.">
        <title>Non-contiguous finished genome sequence of Bacteroides coprosuis type strain (PC139).</title>
        <authorList>
            <person name="Land M."/>
            <person name="Held B."/>
            <person name="Gronow S."/>
            <person name="Abt B."/>
            <person name="Lucas S."/>
            <person name="Del Rio T.G."/>
            <person name="Nolan M."/>
            <person name="Tice H."/>
            <person name="Cheng J.F."/>
            <person name="Pitluck S."/>
            <person name="Liolios K."/>
            <person name="Pagani I."/>
            <person name="Ivanova N."/>
            <person name="Mavromatis K."/>
            <person name="Mikhailova N."/>
            <person name="Pati A."/>
            <person name="Tapia R."/>
            <person name="Han C."/>
            <person name="Goodwin L."/>
            <person name="Chen A."/>
            <person name="Palaniappan K."/>
            <person name="Hauser L."/>
            <person name="Brambilla E.M."/>
            <person name="Rohde M."/>
            <person name="Goker M."/>
            <person name="Detter J.C."/>
            <person name="Woyke T."/>
            <person name="Bristow J."/>
            <person name="Eisen J.A."/>
            <person name="Markowitz V."/>
            <person name="Hugenholtz P."/>
            <person name="Kyrpides N.C."/>
            <person name="Klenk H.P."/>
            <person name="Lapidus A."/>
        </authorList>
    </citation>
    <scope>NUCLEOTIDE SEQUENCE [LARGE SCALE GENOMIC DNA]</scope>
    <source>
        <strain evidence="8 9">DSM 18011</strain>
    </source>
</reference>
<keyword evidence="9" id="KW-1185">Reference proteome</keyword>
<keyword evidence="3" id="KW-0540">Nuclease</keyword>
<keyword evidence="5 8" id="KW-0269">Exonuclease</keyword>
<evidence type="ECO:0000313" key="9">
    <source>
        <dbReference type="Proteomes" id="UP000018439"/>
    </source>
</evidence>
<accession>F3ZPM6</accession>
<gene>
    <name evidence="8" type="ORF">Bcop_0166</name>
</gene>
<dbReference type="EMBL" id="CM001167">
    <property type="protein sequence ID" value="EGJ70385.1"/>
    <property type="molecule type" value="Genomic_DNA"/>
</dbReference>
<keyword evidence="4" id="KW-0378">Hydrolase</keyword>
<keyword evidence="2" id="KW-0963">Cytoplasm</keyword>
<dbReference type="HOGENOM" id="CLU_145918_4_2_10"/>
<evidence type="ECO:0000256" key="6">
    <source>
        <dbReference type="NCBIfam" id="TIGR01280"/>
    </source>
</evidence>
<dbReference type="GO" id="GO:0009318">
    <property type="term" value="C:exodeoxyribonuclease VII complex"/>
    <property type="evidence" value="ECO:0007669"/>
    <property type="project" value="UniProtKB-UniRule"/>
</dbReference>
<dbReference type="EC" id="3.1.11.6" evidence="6"/>
<dbReference type="InterPro" id="IPR037004">
    <property type="entry name" value="Exonuc_VII_ssu_sf"/>
</dbReference>
<proteinExistence type="inferred from homology"/>
<dbReference type="Pfam" id="PF02609">
    <property type="entry name" value="Exonuc_VII_S"/>
    <property type="match status" value="1"/>
</dbReference>
<protein>
    <recommendedName>
        <fullName evidence="6">Exodeoxyribonuclease VII small subunit</fullName>
        <ecNumber evidence="6">3.1.11.6</ecNumber>
    </recommendedName>
</protein>
<feature type="coiled-coil region" evidence="7">
    <location>
        <begin position="25"/>
        <end position="66"/>
    </location>
</feature>
<evidence type="ECO:0000256" key="1">
    <source>
        <dbReference type="ARBA" id="ARBA00009998"/>
    </source>
</evidence>
<sequence>MNKKDKLPKDYSTAIKRLEEIVNHIEEQSLDIDLLANQVKEANALIKFCSGKLNEVNKEVEKLLSEGDTSDNQ</sequence>
<dbReference type="OrthoDB" id="1525214at2"/>
<dbReference type="GO" id="GO:0008855">
    <property type="term" value="F:exodeoxyribonuclease VII activity"/>
    <property type="evidence" value="ECO:0007669"/>
    <property type="project" value="UniProtKB-UniRule"/>
</dbReference>
<dbReference type="InterPro" id="IPR003761">
    <property type="entry name" value="Exonuc_VII_S"/>
</dbReference>
<organism evidence="8 9">
    <name type="scientific">Bacteroides coprosuis DSM 18011</name>
    <dbReference type="NCBI Taxonomy" id="679937"/>
    <lineage>
        <taxon>Bacteria</taxon>
        <taxon>Pseudomonadati</taxon>
        <taxon>Bacteroidota</taxon>
        <taxon>Bacteroidia</taxon>
        <taxon>Bacteroidales</taxon>
        <taxon>Bacteroidaceae</taxon>
        <taxon>Bacteroides</taxon>
    </lineage>
</organism>
<dbReference type="Proteomes" id="UP000018439">
    <property type="component" value="Chromosome"/>
</dbReference>
<name>F3ZPM6_9BACE</name>
<dbReference type="GO" id="GO:0006308">
    <property type="term" value="P:DNA catabolic process"/>
    <property type="evidence" value="ECO:0007669"/>
    <property type="project" value="UniProtKB-UniRule"/>
</dbReference>
<evidence type="ECO:0000256" key="7">
    <source>
        <dbReference type="SAM" id="Coils"/>
    </source>
</evidence>
<evidence type="ECO:0000256" key="3">
    <source>
        <dbReference type="ARBA" id="ARBA00022722"/>
    </source>
</evidence>
<dbReference type="STRING" id="679937.Bcop_0166"/>
<evidence type="ECO:0000256" key="5">
    <source>
        <dbReference type="ARBA" id="ARBA00022839"/>
    </source>
</evidence>
<dbReference type="eggNOG" id="COG1722">
    <property type="taxonomic scope" value="Bacteria"/>
</dbReference>
<keyword evidence="7" id="KW-0175">Coiled coil</keyword>
<dbReference type="AlphaFoldDB" id="F3ZPM6"/>
<dbReference type="NCBIfam" id="TIGR01280">
    <property type="entry name" value="xseB"/>
    <property type="match status" value="1"/>
</dbReference>
<evidence type="ECO:0000313" key="8">
    <source>
        <dbReference type="EMBL" id="EGJ70385.1"/>
    </source>
</evidence>
<dbReference type="Gene3D" id="1.10.287.1040">
    <property type="entry name" value="Exonuclease VII, small subunit"/>
    <property type="match status" value="1"/>
</dbReference>
<evidence type="ECO:0000256" key="4">
    <source>
        <dbReference type="ARBA" id="ARBA00022801"/>
    </source>
</evidence>
<dbReference type="SUPFAM" id="SSF116842">
    <property type="entry name" value="XseB-like"/>
    <property type="match status" value="1"/>
</dbReference>
<comment type="similarity">
    <text evidence="1">Belongs to the XseB family.</text>
</comment>